<dbReference type="GO" id="GO:0005634">
    <property type="term" value="C:nucleus"/>
    <property type="evidence" value="ECO:0007669"/>
    <property type="project" value="UniProtKB-SubCell"/>
</dbReference>
<comment type="subcellular location">
    <subcellularLocation>
        <location evidence="2">Cytoplasm</location>
    </subcellularLocation>
    <subcellularLocation>
        <location evidence="1">Nucleus</location>
    </subcellularLocation>
</comment>
<keyword evidence="6" id="KW-0238">DNA-binding</keyword>
<dbReference type="GO" id="GO:0045892">
    <property type="term" value="P:negative regulation of DNA-templated transcription"/>
    <property type="evidence" value="ECO:0007669"/>
    <property type="project" value="TreeGrafter"/>
</dbReference>
<keyword evidence="7" id="KW-0943">RNA-mediated gene silencing</keyword>
<dbReference type="GO" id="GO:0060964">
    <property type="term" value="P:regulation of miRNA-mediated gene silencing"/>
    <property type="evidence" value="ECO:0007669"/>
    <property type="project" value="InterPro"/>
</dbReference>
<proteinExistence type="inferred from homology"/>
<feature type="region of interest" description="Disordered" evidence="9">
    <location>
        <begin position="356"/>
        <end position="380"/>
    </location>
</feature>
<evidence type="ECO:0000256" key="8">
    <source>
        <dbReference type="ARBA" id="ARBA00023242"/>
    </source>
</evidence>
<dbReference type="GO" id="GO:0043186">
    <property type="term" value="C:P granule"/>
    <property type="evidence" value="ECO:0007669"/>
    <property type="project" value="TreeGrafter"/>
</dbReference>
<evidence type="ECO:0000313" key="12">
    <source>
        <dbReference type="Proteomes" id="UP000075920"/>
    </source>
</evidence>
<reference evidence="11" key="2">
    <citation type="submission" date="2020-05" db="UniProtKB">
        <authorList>
            <consortium name="EnsemblMetazoa"/>
        </authorList>
    </citation>
    <scope>IDENTIFICATION</scope>
    <source>
        <strain evidence="11">MINIMUS1</strain>
    </source>
</reference>
<dbReference type="PANTHER" id="PTHR21358">
    <property type="entry name" value="PROTEIN MAELSTROM HOMOLOG"/>
    <property type="match status" value="1"/>
</dbReference>
<evidence type="ECO:0000256" key="2">
    <source>
        <dbReference type="ARBA" id="ARBA00004496"/>
    </source>
</evidence>
<evidence type="ECO:0000256" key="1">
    <source>
        <dbReference type="ARBA" id="ARBA00004123"/>
    </source>
</evidence>
<dbReference type="GO" id="GO:0007283">
    <property type="term" value="P:spermatogenesis"/>
    <property type="evidence" value="ECO:0007669"/>
    <property type="project" value="TreeGrafter"/>
</dbReference>
<feature type="compositionally biased region" description="Basic and acidic residues" evidence="9">
    <location>
        <begin position="360"/>
        <end position="376"/>
    </location>
</feature>
<dbReference type="PANTHER" id="PTHR21358:SF4">
    <property type="entry name" value="PROTEIN MAELSTROM HOMOLOG"/>
    <property type="match status" value="1"/>
</dbReference>
<keyword evidence="12" id="KW-1185">Reference proteome</keyword>
<dbReference type="Proteomes" id="UP000075920">
    <property type="component" value="Unassembled WGS sequence"/>
</dbReference>
<feature type="compositionally biased region" description="Basic and acidic residues" evidence="9">
    <location>
        <begin position="10"/>
        <end position="33"/>
    </location>
</feature>
<feature type="domain" description="Maelstrom" evidence="10">
    <location>
        <begin position="85"/>
        <end position="292"/>
    </location>
</feature>
<dbReference type="InterPro" id="IPR039259">
    <property type="entry name" value="Protein_maelstrom"/>
</dbReference>
<dbReference type="EnsemblMetazoa" id="AMIN015557-RA">
    <property type="protein sequence ID" value="AMIN015557-PA"/>
    <property type="gene ID" value="AMIN015557"/>
</dbReference>
<keyword evidence="4" id="KW-0963">Cytoplasm</keyword>
<keyword evidence="5" id="KW-0221">Differentiation</keyword>
<protein>
    <recommendedName>
        <fullName evidence="10">Maelstrom domain-containing protein</fullName>
    </recommendedName>
</protein>
<evidence type="ECO:0000256" key="5">
    <source>
        <dbReference type="ARBA" id="ARBA00022782"/>
    </source>
</evidence>
<evidence type="ECO:0000256" key="7">
    <source>
        <dbReference type="ARBA" id="ARBA00023158"/>
    </source>
</evidence>
<comment type="similarity">
    <text evidence="3">Belongs to the maelstrom family.</text>
</comment>
<dbReference type="Pfam" id="PF13017">
    <property type="entry name" value="Maelstrom"/>
    <property type="match status" value="1"/>
</dbReference>
<dbReference type="VEuPathDB" id="VectorBase:AMIN015557"/>
<name>A0A182WQS1_9DIPT</name>
<evidence type="ECO:0000256" key="9">
    <source>
        <dbReference type="SAM" id="MobiDB-lite"/>
    </source>
</evidence>
<dbReference type="GO" id="GO:0007140">
    <property type="term" value="P:male meiotic nuclear division"/>
    <property type="evidence" value="ECO:0007669"/>
    <property type="project" value="TreeGrafter"/>
</dbReference>
<dbReference type="InterPro" id="IPR024970">
    <property type="entry name" value="Maelstrom"/>
</dbReference>
<feature type="region of interest" description="Disordered" evidence="9">
    <location>
        <begin position="1"/>
        <end position="34"/>
    </location>
</feature>
<evidence type="ECO:0000259" key="10">
    <source>
        <dbReference type="Pfam" id="PF13017"/>
    </source>
</evidence>
<evidence type="ECO:0000256" key="6">
    <source>
        <dbReference type="ARBA" id="ARBA00023125"/>
    </source>
</evidence>
<dbReference type="GO" id="GO:0034587">
    <property type="term" value="P:piRNA processing"/>
    <property type="evidence" value="ECO:0007669"/>
    <property type="project" value="TreeGrafter"/>
</dbReference>
<evidence type="ECO:0000313" key="11">
    <source>
        <dbReference type="EnsemblMetazoa" id="AMIN015557-PA"/>
    </source>
</evidence>
<dbReference type="GO" id="GO:0030154">
    <property type="term" value="P:cell differentiation"/>
    <property type="evidence" value="ECO:0007669"/>
    <property type="project" value="UniProtKB-KW"/>
</dbReference>
<evidence type="ECO:0000256" key="4">
    <source>
        <dbReference type="ARBA" id="ARBA00022490"/>
    </source>
</evidence>
<evidence type="ECO:0000256" key="3">
    <source>
        <dbReference type="ARBA" id="ARBA00007057"/>
    </source>
</evidence>
<sequence>MSQVSSNNYEEIKRKTVAEPRTEGNESSEERKGIQASAAGMFLEKTQRAEMKDVSLTELMKCAENLGALKNECFYIIAMEYFCRTIDDNYIPAELGLIKYSLKDGVVDQLHMHINPGKIPRGLNYQAHHHAEETHHLPVPPNALGLTDYQEIADKLLRFIFPDDGRSYLLFTHGKEVHKVENMLRAFFGYAMDMIPMHVCSLSELFLKLQEGVQRYDKSMVVFRNSVTAQQHLDLDCFSFTSGLGCNYHQTNQLLNECALSRCMRWAYTISANCCRPLGIKLIPGRHCPDVQVSETELSADSGSFWDEADLNHDRVSFVSYGTDGTSLLPGEVEVLESDVQSTISDMGLAAMESLNLNEPKPDISTDDSKSKEHTRGGVTFHGESKKYVSSYPMNGYTYLPRRFEKY</sequence>
<organism evidence="11 12">
    <name type="scientific">Anopheles minimus</name>
    <dbReference type="NCBI Taxonomy" id="112268"/>
    <lineage>
        <taxon>Eukaryota</taxon>
        <taxon>Metazoa</taxon>
        <taxon>Ecdysozoa</taxon>
        <taxon>Arthropoda</taxon>
        <taxon>Hexapoda</taxon>
        <taxon>Insecta</taxon>
        <taxon>Pterygota</taxon>
        <taxon>Neoptera</taxon>
        <taxon>Endopterygota</taxon>
        <taxon>Diptera</taxon>
        <taxon>Nematocera</taxon>
        <taxon>Culicoidea</taxon>
        <taxon>Culicidae</taxon>
        <taxon>Anophelinae</taxon>
        <taxon>Anopheles</taxon>
    </lineage>
</organism>
<dbReference type="AlphaFoldDB" id="A0A182WQS1"/>
<reference evidence="12" key="1">
    <citation type="submission" date="2013-03" db="EMBL/GenBank/DDBJ databases">
        <title>The Genome Sequence of Anopheles minimus MINIMUS1.</title>
        <authorList>
            <consortium name="The Broad Institute Genomics Platform"/>
            <person name="Neafsey D.E."/>
            <person name="Walton C."/>
            <person name="Walker B."/>
            <person name="Young S.K."/>
            <person name="Zeng Q."/>
            <person name="Gargeya S."/>
            <person name="Fitzgerald M."/>
            <person name="Haas B."/>
            <person name="Abouelleil A."/>
            <person name="Allen A.W."/>
            <person name="Alvarado L."/>
            <person name="Arachchi H.M."/>
            <person name="Berlin A.M."/>
            <person name="Chapman S.B."/>
            <person name="Gainer-Dewar J."/>
            <person name="Goldberg J."/>
            <person name="Griggs A."/>
            <person name="Gujja S."/>
            <person name="Hansen M."/>
            <person name="Howarth C."/>
            <person name="Imamovic A."/>
            <person name="Ireland A."/>
            <person name="Larimer J."/>
            <person name="McCowan C."/>
            <person name="Murphy C."/>
            <person name="Pearson M."/>
            <person name="Poon T.W."/>
            <person name="Priest M."/>
            <person name="Roberts A."/>
            <person name="Saif S."/>
            <person name="Shea T."/>
            <person name="Sisk P."/>
            <person name="Sykes S."/>
            <person name="Wortman J."/>
            <person name="Nusbaum C."/>
            <person name="Birren B."/>
        </authorList>
    </citation>
    <scope>NUCLEOTIDE SEQUENCE [LARGE SCALE GENOMIC DNA]</scope>
    <source>
        <strain evidence="12">MINIMUS1</strain>
    </source>
</reference>
<keyword evidence="8" id="KW-0539">Nucleus</keyword>
<accession>A0A182WQS1</accession>
<dbReference type="GO" id="GO:0043565">
    <property type="term" value="F:sequence-specific DNA binding"/>
    <property type="evidence" value="ECO:0007669"/>
    <property type="project" value="TreeGrafter"/>
</dbReference>